<proteinExistence type="predicted"/>
<dbReference type="AlphaFoldDB" id="A0A229TBP7"/>
<accession>A0A229TBP7</accession>
<evidence type="ECO:0000256" key="1">
    <source>
        <dbReference type="SAM" id="MobiDB-lite"/>
    </source>
</evidence>
<evidence type="ECO:0000313" key="3">
    <source>
        <dbReference type="EMBL" id="OXM68677.1"/>
    </source>
</evidence>
<sequence length="518" mass="54098">MKWPFGNGRREPDPRLPLPLPRPAAPQQPSFDIRPLAPPAAPVPPAYPVAPAAGGESVGIRFTAPARAFDFLAVFGVEGGPEYLRDPRDGAAWAFTEDPAEAVLELARALGGEVVHGIPDGALDWPLIAPAELAAGLATTATPAVPAEADVVTGGTLAAAFVRHCLAAEIPVTLTAVQLTTSGHERAGVLLHLGAPGPARLPGPLLRLLAGQPGTTVCRAPHPALLVDYRSVLELPAAELAVAIPPGERWLIADGVTWVVTELGRATTPSLVLDTPPAPPPESDVLDPARLDAALRVDVALVPCGTGTGEVHATLIDHADLGALCGYLAFGPHDDALHLMPGAGRSLLVEPGGLSRAVPFGVGLTRLGSDGLYVEAGCSLRPTPPRTALVRHYGLAEDTVVAVTREGVFRFSTDHLVPAWTLWLGEPPEVRAGLDERGRTLLRRLDEAVPDRIARTGPARAPETGAPADDPGARAGLLRAADRLEHAGKLSAAAAKLEQAGEFYRAGRIYERIARERS</sequence>
<dbReference type="Pfam" id="PF20005">
    <property type="entry name" value="fvmX7"/>
    <property type="match status" value="1"/>
</dbReference>
<dbReference type="EMBL" id="NMUL01000009">
    <property type="protein sequence ID" value="OXM68677.1"/>
    <property type="molecule type" value="Genomic_DNA"/>
</dbReference>
<dbReference type="InterPro" id="IPR045486">
    <property type="entry name" value="fvmX7"/>
</dbReference>
<protein>
    <recommendedName>
        <fullName evidence="2">FtsH ternary system domain-containing protein</fullName>
    </recommendedName>
</protein>
<gene>
    <name evidence="3" type="ORF">CF165_11335</name>
</gene>
<evidence type="ECO:0000313" key="4">
    <source>
        <dbReference type="Proteomes" id="UP000215199"/>
    </source>
</evidence>
<organism evidence="3 4">
    <name type="scientific">Amycolatopsis vastitatis</name>
    <dbReference type="NCBI Taxonomy" id="1905142"/>
    <lineage>
        <taxon>Bacteria</taxon>
        <taxon>Bacillati</taxon>
        <taxon>Actinomycetota</taxon>
        <taxon>Actinomycetes</taxon>
        <taxon>Pseudonocardiales</taxon>
        <taxon>Pseudonocardiaceae</taxon>
        <taxon>Amycolatopsis</taxon>
    </lineage>
</organism>
<dbReference type="Proteomes" id="UP000215199">
    <property type="component" value="Unassembled WGS sequence"/>
</dbReference>
<name>A0A229TBP7_9PSEU</name>
<comment type="caution">
    <text evidence="3">The sequence shown here is derived from an EMBL/GenBank/DDBJ whole genome shotgun (WGS) entry which is preliminary data.</text>
</comment>
<dbReference type="OrthoDB" id="581017at2"/>
<feature type="domain" description="FtsH ternary system" evidence="2">
    <location>
        <begin position="61"/>
        <end position="442"/>
    </location>
</feature>
<reference evidence="4" key="1">
    <citation type="submission" date="2017-07" db="EMBL/GenBank/DDBJ databases">
        <title>Comparative genome mining reveals phylogenetic distribution patterns of secondary metabolites in Amycolatopsis.</title>
        <authorList>
            <person name="Adamek M."/>
            <person name="Alanjary M."/>
            <person name="Sales-Ortells H."/>
            <person name="Goodfellow M."/>
            <person name="Bull A.T."/>
            <person name="Kalinowski J."/>
            <person name="Ziemert N."/>
        </authorList>
    </citation>
    <scope>NUCLEOTIDE SEQUENCE [LARGE SCALE GENOMIC DNA]</scope>
    <source>
        <strain evidence="4">H5</strain>
    </source>
</reference>
<feature type="region of interest" description="Disordered" evidence="1">
    <location>
        <begin position="1"/>
        <end position="37"/>
    </location>
</feature>
<feature type="region of interest" description="Disordered" evidence="1">
    <location>
        <begin position="453"/>
        <end position="473"/>
    </location>
</feature>
<keyword evidence="4" id="KW-1185">Reference proteome</keyword>
<dbReference type="RefSeq" id="WP_093947437.1">
    <property type="nucleotide sequence ID" value="NZ_NMUL01000009.1"/>
</dbReference>
<feature type="compositionally biased region" description="Pro residues" evidence="1">
    <location>
        <begin position="15"/>
        <end position="26"/>
    </location>
</feature>
<evidence type="ECO:0000259" key="2">
    <source>
        <dbReference type="Pfam" id="PF20005"/>
    </source>
</evidence>